<proteinExistence type="predicted"/>
<dbReference type="EMBL" id="JBANRG010000030">
    <property type="protein sequence ID" value="KAK7451793.1"/>
    <property type="molecule type" value="Genomic_DNA"/>
</dbReference>
<evidence type="ECO:0000313" key="3">
    <source>
        <dbReference type="Proteomes" id="UP001498398"/>
    </source>
</evidence>
<name>A0ABR1J689_9AGAR</name>
<sequence>MTFQNTPLLMANESRYSSSRHPSIHDFSNAYHDIPPSLPNSSWTWSPVDNHSDTQHSTSHSNSPSLASNDIHADDEGSDLCEQTSSPPSPTVKTELHEQLFVSQSLALPIEVPLRATQATKEMRSMMHSLRLNPFTAHRQDKNDLGSALTWCGEEAKPLEEEPLVFEWQIEGYQSGIEDEFELYVMPSDDEYLPSAAADSRPARSSAFTSSVLPTSADSTESSEITSLKSEICHWDDPHQQIGGLRESVDSESADGRTSASWETADAKSQFRLSGAWFSRAEYENSLGPRIGSNDHTSDPHTESYGPESSSPSRPLHFPRRSPGSECVPIKLHHSKWAPTTQSDSFTMPFPVALGHPYRDDLSDEASHENPSLSRSRGRHGPDFFPNRRLPCGVKSLRHQAGSYSNDQSFEQTADLRPSYALTIGAHAQVPVPRQAPFQNSLSSTQHLSASDDPQTNSSSGASHYPKNYFSHSRSCNSFTATDSQTQIEPYLGAITSCHHDYSTSPVSVNRSFTSSPRVCEGTRHETMSGHHGCGSGVAEQMYVPVESSHPCPEGYRGCSSDLSFTSGHFNDKQAFMQQVGAIDYSESGTCRRRSNSAHRAVYLGY</sequence>
<comment type="caution">
    <text evidence="2">The sequence shown here is derived from an EMBL/GenBank/DDBJ whole genome shotgun (WGS) entry which is preliminary data.</text>
</comment>
<feature type="compositionally biased region" description="Polar residues" evidence="1">
    <location>
        <begin position="49"/>
        <end position="68"/>
    </location>
</feature>
<protein>
    <submittedName>
        <fullName evidence="2">Uncharacterized protein</fullName>
    </submittedName>
</protein>
<evidence type="ECO:0000313" key="2">
    <source>
        <dbReference type="EMBL" id="KAK7451793.1"/>
    </source>
</evidence>
<feature type="compositionally biased region" description="Polar residues" evidence="1">
    <location>
        <begin position="440"/>
        <end position="462"/>
    </location>
</feature>
<reference evidence="2 3" key="1">
    <citation type="submission" date="2024-01" db="EMBL/GenBank/DDBJ databases">
        <title>A draft genome for the cacao thread blight pathogen Marasmiellus scandens.</title>
        <authorList>
            <person name="Baruah I.K."/>
            <person name="Leung J."/>
            <person name="Bukari Y."/>
            <person name="Amoako-Attah I."/>
            <person name="Meinhardt L.W."/>
            <person name="Bailey B.A."/>
            <person name="Cohen S.P."/>
        </authorList>
    </citation>
    <scope>NUCLEOTIDE SEQUENCE [LARGE SCALE GENOMIC DNA]</scope>
    <source>
        <strain evidence="2 3">GH-19</strain>
    </source>
</reference>
<feature type="compositionally biased region" description="Polar residues" evidence="1">
    <location>
        <begin position="208"/>
        <end position="225"/>
    </location>
</feature>
<dbReference type="Proteomes" id="UP001498398">
    <property type="component" value="Unassembled WGS sequence"/>
</dbReference>
<keyword evidence="3" id="KW-1185">Reference proteome</keyword>
<feature type="compositionally biased region" description="Basic and acidic residues" evidence="1">
    <location>
        <begin position="359"/>
        <end position="368"/>
    </location>
</feature>
<feature type="region of interest" description="Disordered" evidence="1">
    <location>
        <begin position="49"/>
        <end position="94"/>
    </location>
</feature>
<feature type="region of interest" description="Disordered" evidence="1">
    <location>
        <begin position="206"/>
        <end position="225"/>
    </location>
</feature>
<accession>A0ABR1J689</accession>
<feature type="region of interest" description="Disordered" evidence="1">
    <location>
        <begin position="359"/>
        <end position="386"/>
    </location>
</feature>
<gene>
    <name evidence="2" type="ORF">VKT23_012472</name>
</gene>
<feature type="region of interest" description="Disordered" evidence="1">
    <location>
        <begin position="288"/>
        <end position="325"/>
    </location>
</feature>
<organism evidence="2 3">
    <name type="scientific">Marasmiellus scandens</name>
    <dbReference type="NCBI Taxonomy" id="2682957"/>
    <lineage>
        <taxon>Eukaryota</taxon>
        <taxon>Fungi</taxon>
        <taxon>Dikarya</taxon>
        <taxon>Basidiomycota</taxon>
        <taxon>Agaricomycotina</taxon>
        <taxon>Agaricomycetes</taxon>
        <taxon>Agaricomycetidae</taxon>
        <taxon>Agaricales</taxon>
        <taxon>Marasmiineae</taxon>
        <taxon>Omphalotaceae</taxon>
        <taxon>Marasmiellus</taxon>
    </lineage>
</organism>
<feature type="region of interest" description="Disordered" evidence="1">
    <location>
        <begin position="440"/>
        <end position="464"/>
    </location>
</feature>
<evidence type="ECO:0000256" key="1">
    <source>
        <dbReference type="SAM" id="MobiDB-lite"/>
    </source>
</evidence>